<evidence type="ECO:0000313" key="2">
    <source>
        <dbReference type="Proteomes" id="UP001497680"/>
    </source>
</evidence>
<reference evidence="1 2" key="1">
    <citation type="journal article" date="2022" name="New Phytol.">
        <title>Ecological generalism drives hyperdiversity of secondary metabolite gene clusters in xylarialean endophytes.</title>
        <authorList>
            <person name="Franco M.E.E."/>
            <person name="Wisecaver J.H."/>
            <person name="Arnold A.E."/>
            <person name="Ju Y.M."/>
            <person name="Slot J.C."/>
            <person name="Ahrendt S."/>
            <person name="Moore L.P."/>
            <person name="Eastman K.E."/>
            <person name="Scott K."/>
            <person name="Konkel Z."/>
            <person name="Mondo S.J."/>
            <person name="Kuo A."/>
            <person name="Hayes R.D."/>
            <person name="Haridas S."/>
            <person name="Andreopoulos B."/>
            <person name="Riley R."/>
            <person name="LaButti K."/>
            <person name="Pangilinan J."/>
            <person name="Lipzen A."/>
            <person name="Amirebrahimi M."/>
            <person name="Yan J."/>
            <person name="Adam C."/>
            <person name="Keymanesh K."/>
            <person name="Ng V."/>
            <person name="Louie K."/>
            <person name="Northen T."/>
            <person name="Drula E."/>
            <person name="Henrissat B."/>
            <person name="Hsieh H.M."/>
            <person name="Youens-Clark K."/>
            <person name="Lutzoni F."/>
            <person name="Miadlikowska J."/>
            <person name="Eastwood D.C."/>
            <person name="Hamelin R.C."/>
            <person name="Grigoriev I.V."/>
            <person name="U'Ren J.M."/>
        </authorList>
    </citation>
    <scope>NUCLEOTIDE SEQUENCE [LARGE SCALE GENOMIC DNA]</scope>
    <source>
        <strain evidence="1 2">ER1909</strain>
    </source>
</reference>
<keyword evidence="2" id="KW-1185">Reference proteome</keyword>
<name>A0ACC0CM51_9PEZI</name>
<dbReference type="Proteomes" id="UP001497680">
    <property type="component" value="Unassembled WGS sequence"/>
</dbReference>
<protein>
    <submittedName>
        <fullName evidence="1">Uncharacterized protein</fullName>
    </submittedName>
</protein>
<comment type="caution">
    <text evidence="1">The sequence shown here is derived from an EMBL/GenBank/DDBJ whole genome shotgun (WGS) entry which is preliminary data.</text>
</comment>
<accession>A0ACC0CM51</accession>
<proteinExistence type="predicted"/>
<sequence>MPSGPYSIMTDTLTEKKPSKAIIADDAVEEDSLADSGGAQSPEVIIADDDGRADIVEYNPTEIPKFAVGKKVNVIAANAGQRGPYIIETVIPLTRQYTLADESGNSVNHGRRYEEDDLEGS</sequence>
<dbReference type="EMBL" id="MU394397">
    <property type="protein sequence ID" value="KAI6081380.1"/>
    <property type="molecule type" value="Genomic_DNA"/>
</dbReference>
<gene>
    <name evidence="1" type="ORF">F4821DRAFT_249367</name>
</gene>
<evidence type="ECO:0000313" key="1">
    <source>
        <dbReference type="EMBL" id="KAI6081380.1"/>
    </source>
</evidence>
<organism evidence="1 2">
    <name type="scientific">Hypoxylon rubiginosum</name>
    <dbReference type="NCBI Taxonomy" id="110542"/>
    <lineage>
        <taxon>Eukaryota</taxon>
        <taxon>Fungi</taxon>
        <taxon>Dikarya</taxon>
        <taxon>Ascomycota</taxon>
        <taxon>Pezizomycotina</taxon>
        <taxon>Sordariomycetes</taxon>
        <taxon>Xylariomycetidae</taxon>
        <taxon>Xylariales</taxon>
        <taxon>Hypoxylaceae</taxon>
        <taxon>Hypoxylon</taxon>
    </lineage>
</organism>